<organism evidence="1 2">
    <name type="scientific">Senegalimassilia faecalis</name>
    <dbReference type="NCBI Taxonomy" id="2509433"/>
    <lineage>
        <taxon>Bacteria</taxon>
        <taxon>Bacillati</taxon>
        <taxon>Actinomycetota</taxon>
        <taxon>Coriobacteriia</taxon>
        <taxon>Coriobacteriales</taxon>
        <taxon>Coriobacteriaceae</taxon>
        <taxon>Senegalimassilia</taxon>
    </lineage>
</organism>
<dbReference type="PANTHER" id="PTHR43235">
    <property type="entry name" value="GLUTAMINE AMIDOTRANSFERASE PB2B2.05-RELATED"/>
    <property type="match status" value="1"/>
</dbReference>
<comment type="caution">
    <text evidence="1">The sequence shown here is derived from an EMBL/GenBank/DDBJ whole genome shotgun (WGS) entry which is preliminary data.</text>
</comment>
<keyword evidence="2" id="KW-1185">Reference proteome</keyword>
<dbReference type="RefSeq" id="WP_129425491.1">
    <property type="nucleotide sequence ID" value="NZ_SDPW01000001.1"/>
</dbReference>
<accession>A0A4Q2K065</accession>
<gene>
    <name evidence="1" type="ORF">ET524_10030</name>
</gene>
<dbReference type="PROSITE" id="PS51273">
    <property type="entry name" value="GATASE_TYPE_1"/>
    <property type="match status" value="1"/>
</dbReference>
<dbReference type="PANTHER" id="PTHR43235:SF1">
    <property type="entry name" value="GLUTAMINE AMIDOTRANSFERASE PB2B2.05-RELATED"/>
    <property type="match status" value="1"/>
</dbReference>
<dbReference type="InterPro" id="IPR029062">
    <property type="entry name" value="Class_I_gatase-like"/>
</dbReference>
<dbReference type="GO" id="GO:0005829">
    <property type="term" value="C:cytosol"/>
    <property type="evidence" value="ECO:0007669"/>
    <property type="project" value="TreeGrafter"/>
</dbReference>
<dbReference type="EMBL" id="SDPW01000001">
    <property type="protein sequence ID" value="RXZ54779.1"/>
    <property type="molecule type" value="Genomic_DNA"/>
</dbReference>
<dbReference type="InterPro" id="IPR044668">
    <property type="entry name" value="PuuD-like"/>
</dbReference>
<evidence type="ECO:0000313" key="1">
    <source>
        <dbReference type="EMBL" id="RXZ54779.1"/>
    </source>
</evidence>
<dbReference type="CDD" id="cd01745">
    <property type="entry name" value="GATase1_2"/>
    <property type="match status" value="1"/>
</dbReference>
<dbReference type="Proteomes" id="UP000293345">
    <property type="component" value="Unassembled WGS sequence"/>
</dbReference>
<keyword evidence="1" id="KW-0378">Hydrolase</keyword>
<protein>
    <submittedName>
        <fullName evidence="1">Gamma-glutamyl-gamma-aminobutyrate hydrolase family protein</fullName>
    </submittedName>
</protein>
<dbReference type="InterPro" id="IPR011697">
    <property type="entry name" value="Peptidase_C26"/>
</dbReference>
<dbReference type="AlphaFoldDB" id="A0A4Q2K065"/>
<evidence type="ECO:0000313" key="2">
    <source>
        <dbReference type="Proteomes" id="UP000293345"/>
    </source>
</evidence>
<dbReference type="SUPFAM" id="SSF52317">
    <property type="entry name" value="Class I glutamine amidotransferase-like"/>
    <property type="match status" value="1"/>
</dbReference>
<dbReference type="GO" id="GO:0016811">
    <property type="term" value="F:hydrolase activity, acting on carbon-nitrogen (but not peptide) bonds, in linear amides"/>
    <property type="evidence" value="ECO:0007669"/>
    <property type="project" value="InterPro"/>
</dbReference>
<sequence length="311" mass="34255">MSVFGAHRPVSIEDIATKAMGETRPVIGIVPTYDPNEGVLRMNNHYAQAVVAAGGAPLIIPFTSDVSVYESLLPRIDGFVLSGGQDISPVRYGGDITYGKLSELTPEREEVEYLLLSYAYQFDFPLLGICRGMQMINVFFGGTLYLDLEEQFDGMSALDDVPDASEGVRTPAGGRVNHWQTVEYGHPTHTVSIMRSSKLGEILGVDHASVNSMHHQGVRTLSANLSAAAYGPDGLVEGVEARDCRFLMGVQWHPEYFVEDGGHMAPLFRALINEAKNVRCREGRCHDCLRIDREECDANAIWPVVKFADYI</sequence>
<dbReference type="OrthoDB" id="9813383at2"/>
<reference evidence="1 2" key="1">
    <citation type="submission" date="2019-01" db="EMBL/GenBank/DDBJ databases">
        <title>Senegalimassilia sp. nov. KGMB04484 isolated human feces.</title>
        <authorList>
            <person name="Han K.-I."/>
            <person name="Kim J.-S."/>
            <person name="Lee K.C."/>
            <person name="Suh M.K."/>
            <person name="Eom M.K."/>
            <person name="Lee J.H."/>
            <person name="Park S.-H."/>
            <person name="Kang S.W."/>
            <person name="Park J.-E."/>
            <person name="Oh B.S."/>
            <person name="Yu S.Y."/>
            <person name="Choi S.-H."/>
            <person name="Lee D.H."/>
            <person name="Yoon H."/>
            <person name="Kim B.-Y."/>
            <person name="Lee J.H."/>
            <person name="Lee J.-S."/>
        </authorList>
    </citation>
    <scope>NUCLEOTIDE SEQUENCE [LARGE SCALE GENOMIC DNA]</scope>
    <source>
        <strain evidence="1 2">KGMB04484</strain>
    </source>
</reference>
<name>A0A4Q2K065_9ACTN</name>
<dbReference type="Pfam" id="PF07722">
    <property type="entry name" value="Peptidase_C26"/>
    <property type="match status" value="1"/>
</dbReference>
<proteinExistence type="predicted"/>
<dbReference type="Gene3D" id="3.40.50.880">
    <property type="match status" value="1"/>
</dbReference>